<dbReference type="GeneID" id="17295908"/>
<organism evidence="4">
    <name type="scientific">Guillardia theta (strain CCMP2712)</name>
    <name type="common">Cryptophyte</name>
    <dbReference type="NCBI Taxonomy" id="905079"/>
    <lineage>
        <taxon>Eukaryota</taxon>
        <taxon>Cryptophyceae</taxon>
        <taxon>Pyrenomonadales</taxon>
        <taxon>Geminigeraceae</taxon>
        <taxon>Guillardia</taxon>
    </lineage>
</organism>
<dbReference type="PANTHER" id="PTHR21600">
    <property type="entry name" value="MITOCHONDRIAL RNA PSEUDOURIDINE SYNTHASE"/>
    <property type="match status" value="1"/>
</dbReference>
<dbReference type="STRING" id="905079.L1IS66"/>
<dbReference type="CDD" id="cd02869">
    <property type="entry name" value="PseudoU_synth_RluA_like"/>
    <property type="match status" value="1"/>
</dbReference>
<dbReference type="SUPFAM" id="SSF55120">
    <property type="entry name" value="Pseudouridine synthase"/>
    <property type="match status" value="1"/>
</dbReference>
<dbReference type="Proteomes" id="UP000011087">
    <property type="component" value="Unassembled WGS sequence"/>
</dbReference>
<evidence type="ECO:0000256" key="1">
    <source>
        <dbReference type="ARBA" id="ARBA00010876"/>
    </source>
</evidence>
<name>L1IS66_GUITC</name>
<evidence type="ECO:0000313" key="4">
    <source>
        <dbReference type="EMBL" id="EKX39111.1"/>
    </source>
</evidence>
<protein>
    <recommendedName>
        <fullName evidence="3">Pseudouridine synthase RsuA/RluA-like domain-containing protein</fullName>
    </recommendedName>
</protein>
<proteinExistence type="inferred from homology"/>
<dbReference type="eggNOG" id="KOG1919">
    <property type="taxonomic scope" value="Eukaryota"/>
</dbReference>
<sequence length="277" mass="31246">MVPRKSDRDVVTETNGRNAPPPMTGLNVIHRCDNYVVVDKRYDSRISGDFEHTVEKLLLQEHAAIFPCHRLDYATSGAMIWALNSEAAAKASKCFRRRNVIKLYLALVQGHIEGPTLEDLKASRWHGLQDPYRMLDWPIGPDEEHGFRMKVLIPSQGGKVSQTRMKVVSRGECCGKKASKVILQPETGRRHQLRVHMMKFGHPIIGDATYTDDFQSPRMMLHAWSLTFVNRSIHDTERKAGEKGASSDAMVLCGLKESDASFLAPDPLEAFYDRKDG</sequence>
<evidence type="ECO:0000313" key="5">
    <source>
        <dbReference type="EnsemblProtists" id="EKX39111"/>
    </source>
</evidence>
<dbReference type="EnsemblProtists" id="EKX39111">
    <property type="protein sequence ID" value="EKX39111"/>
    <property type="gene ID" value="GUITHDRAFT_114772"/>
</dbReference>
<feature type="region of interest" description="Disordered" evidence="2">
    <location>
        <begin position="1"/>
        <end position="22"/>
    </location>
</feature>
<accession>L1IS66</accession>
<dbReference type="GO" id="GO:0009982">
    <property type="term" value="F:pseudouridine synthase activity"/>
    <property type="evidence" value="ECO:0007669"/>
    <property type="project" value="InterPro"/>
</dbReference>
<dbReference type="Pfam" id="PF00849">
    <property type="entry name" value="PseudoU_synth_2"/>
    <property type="match status" value="1"/>
</dbReference>
<dbReference type="RefSeq" id="XP_005826091.1">
    <property type="nucleotide sequence ID" value="XM_005826034.1"/>
</dbReference>
<dbReference type="EMBL" id="JH993042">
    <property type="protein sequence ID" value="EKX39111.1"/>
    <property type="molecule type" value="Genomic_DNA"/>
</dbReference>
<evidence type="ECO:0000256" key="2">
    <source>
        <dbReference type="SAM" id="MobiDB-lite"/>
    </source>
</evidence>
<comment type="similarity">
    <text evidence="1">Belongs to the pseudouridine synthase RluA family.</text>
</comment>
<reference evidence="5" key="3">
    <citation type="submission" date="2016-03" db="UniProtKB">
        <authorList>
            <consortium name="EnsemblProtists"/>
        </authorList>
    </citation>
    <scope>IDENTIFICATION</scope>
</reference>
<dbReference type="PANTHER" id="PTHR21600:SF87">
    <property type="entry name" value="RNA PSEUDOURIDYLATE SYNTHASE DOMAIN-CONTAINING PROTEIN 1"/>
    <property type="match status" value="1"/>
</dbReference>
<dbReference type="OMA" id="DSPYRMM"/>
<dbReference type="GO" id="GO:0000455">
    <property type="term" value="P:enzyme-directed rRNA pseudouridine synthesis"/>
    <property type="evidence" value="ECO:0007669"/>
    <property type="project" value="TreeGrafter"/>
</dbReference>
<dbReference type="PaxDb" id="55529-EKX39111"/>
<dbReference type="Gene3D" id="3.30.2350.10">
    <property type="entry name" value="Pseudouridine synthase"/>
    <property type="match status" value="1"/>
</dbReference>
<dbReference type="InterPro" id="IPR050188">
    <property type="entry name" value="RluA_PseudoU_synthase"/>
</dbReference>
<dbReference type="GO" id="GO:0003723">
    <property type="term" value="F:RNA binding"/>
    <property type="evidence" value="ECO:0007669"/>
    <property type="project" value="InterPro"/>
</dbReference>
<dbReference type="InterPro" id="IPR020103">
    <property type="entry name" value="PsdUridine_synth_cat_dom_sf"/>
</dbReference>
<reference evidence="4 6" key="1">
    <citation type="journal article" date="2012" name="Nature">
        <title>Algal genomes reveal evolutionary mosaicism and the fate of nucleomorphs.</title>
        <authorList>
            <consortium name="DOE Joint Genome Institute"/>
            <person name="Curtis B.A."/>
            <person name="Tanifuji G."/>
            <person name="Burki F."/>
            <person name="Gruber A."/>
            <person name="Irimia M."/>
            <person name="Maruyama S."/>
            <person name="Arias M.C."/>
            <person name="Ball S.G."/>
            <person name="Gile G.H."/>
            <person name="Hirakawa Y."/>
            <person name="Hopkins J.F."/>
            <person name="Kuo A."/>
            <person name="Rensing S.A."/>
            <person name="Schmutz J."/>
            <person name="Symeonidi A."/>
            <person name="Elias M."/>
            <person name="Eveleigh R.J."/>
            <person name="Herman E.K."/>
            <person name="Klute M.J."/>
            <person name="Nakayama T."/>
            <person name="Obornik M."/>
            <person name="Reyes-Prieto A."/>
            <person name="Armbrust E.V."/>
            <person name="Aves S.J."/>
            <person name="Beiko R.G."/>
            <person name="Coutinho P."/>
            <person name="Dacks J.B."/>
            <person name="Durnford D.G."/>
            <person name="Fast N.M."/>
            <person name="Green B.R."/>
            <person name="Grisdale C.J."/>
            <person name="Hempel F."/>
            <person name="Henrissat B."/>
            <person name="Hoppner M.P."/>
            <person name="Ishida K."/>
            <person name="Kim E."/>
            <person name="Koreny L."/>
            <person name="Kroth P.G."/>
            <person name="Liu Y."/>
            <person name="Malik S.B."/>
            <person name="Maier U.G."/>
            <person name="McRose D."/>
            <person name="Mock T."/>
            <person name="Neilson J.A."/>
            <person name="Onodera N.T."/>
            <person name="Poole A.M."/>
            <person name="Pritham E.J."/>
            <person name="Richards T.A."/>
            <person name="Rocap G."/>
            <person name="Roy S.W."/>
            <person name="Sarai C."/>
            <person name="Schaack S."/>
            <person name="Shirato S."/>
            <person name="Slamovits C.H."/>
            <person name="Spencer D.F."/>
            <person name="Suzuki S."/>
            <person name="Worden A.Z."/>
            <person name="Zauner S."/>
            <person name="Barry K."/>
            <person name="Bell C."/>
            <person name="Bharti A.K."/>
            <person name="Crow J.A."/>
            <person name="Grimwood J."/>
            <person name="Kramer R."/>
            <person name="Lindquist E."/>
            <person name="Lucas S."/>
            <person name="Salamov A."/>
            <person name="McFadden G.I."/>
            <person name="Lane C.E."/>
            <person name="Keeling P.J."/>
            <person name="Gray M.W."/>
            <person name="Grigoriev I.V."/>
            <person name="Archibald J.M."/>
        </authorList>
    </citation>
    <scope>NUCLEOTIDE SEQUENCE</scope>
    <source>
        <strain evidence="4 6">CCMP2712</strain>
    </source>
</reference>
<dbReference type="OrthoDB" id="428658at2759"/>
<dbReference type="AlphaFoldDB" id="L1IS66"/>
<evidence type="ECO:0000313" key="6">
    <source>
        <dbReference type="Proteomes" id="UP000011087"/>
    </source>
</evidence>
<dbReference type="KEGG" id="gtt:GUITHDRAFT_114772"/>
<dbReference type="HOGENOM" id="CLU_1006294_0_0_1"/>
<keyword evidence="6" id="KW-1185">Reference proteome</keyword>
<feature type="compositionally biased region" description="Basic and acidic residues" evidence="2">
    <location>
        <begin position="1"/>
        <end position="11"/>
    </location>
</feature>
<evidence type="ECO:0000259" key="3">
    <source>
        <dbReference type="Pfam" id="PF00849"/>
    </source>
</evidence>
<reference evidence="6" key="2">
    <citation type="submission" date="2012-11" db="EMBL/GenBank/DDBJ databases">
        <authorList>
            <person name="Kuo A."/>
            <person name="Curtis B.A."/>
            <person name="Tanifuji G."/>
            <person name="Burki F."/>
            <person name="Gruber A."/>
            <person name="Irimia M."/>
            <person name="Maruyama S."/>
            <person name="Arias M.C."/>
            <person name="Ball S.G."/>
            <person name="Gile G.H."/>
            <person name="Hirakawa Y."/>
            <person name="Hopkins J.F."/>
            <person name="Rensing S.A."/>
            <person name="Schmutz J."/>
            <person name="Symeonidi A."/>
            <person name="Elias M."/>
            <person name="Eveleigh R.J."/>
            <person name="Herman E.K."/>
            <person name="Klute M.J."/>
            <person name="Nakayama T."/>
            <person name="Obornik M."/>
            <person name="Reyes-Prieto A."/>
            <person name="Armbrust E.V."/>
            <person name="Aves S.J."/>
            <person name="Beiko R.G."/>
            <person name="Coutinho P."/>
            <person name="Dacks J.B."/>
            <person name="Durnford D.G."/>
            <person name="Fast N.M."/>
            <person name="Green B.R."/>
            <person name="Grisdale C."/>
            <person name="Hempe F."/>
            <person name="Henrissat B."/>
            <person name="Hoppner M.P."/>
            <person name="Ishida K.-I."/>
            <person name="Kim E."/>
            <person name="Koreny L."/>
            <person name="Kroth P.G."/>
            <person name="Liu Y."/>
            <person name="Malik S.-B."/>
            <person name="Maier U.G."/>
            <person name="McRose D."/>
            <person name="Mock T."/>
            <person name="Neilson J.A."/>
            <person name="Onodera N.T."/>
            <person name="Poole A.M."/>
            <person name="Pritham E.J."/>
            <person name="Richards T.A."/>
            <person name="Rocap G."/>
            <person name="Roy S.W."/>
            <person name="Sarai C."/>
            <person name="Schaack S."/>
            <person name="Shirato S."/>
            <person name="Slamovits C.H."/>
            <person name="Spencer D.F."/>
            <person name="Suzuki S."/>
            <person name="Worden A.Z."/>
            <person name="Zauner S."/>
            <person name="Barry K."/>
            <person name="Bell C."/>
            <person name="Bharti A.K."/>
            <person name="Crow J.A."/>
            <person name="Grimwood J."/>
            <person name="Kramer R."/>
            <person name="Lindquist E."/>
            <person name="Lucas S."/>
            <person name="Salamov A."/>
            <person name="McFadden G.I."/>
            <person name="Lane C.E."/>
            <person name="Keeling P.J."/>
            <person name="Gray M.W."/>
            <person name="Grigoriev I.V."/>
            <person name="Archibald J.M."/>
        </authorList>
    </citation>
    <scope>NUCLEOTIDE SEQUENCE</scope>
    <source>
        <strain evidence="6">CCMP2712</strain>
    </source>
</reference>
<gene>
    <name evidence="4" type="ORF">GUITHDRAFT_114772</name>
</gene>
<feature type="domain" description="Pseudouridine synthase RsuA/RluA-like" evidence="3">
    <location>
        <begin position="34"/>
        <end position="197"/>
    </location>
</feature>
<dbReference type="InterPro" id="IPR006145">
    <property type="entry name" value="PsdUridine_synth_RsuA/RluA"/>
</dbReference>